<dbReference type="PANTHER" id="PTHR10720">
    <property type="entry name" value="HEME OXYGENASE"/>
    <property type="match status" value="1"/>
</dbReference>
<evidence type="ECO:0000256" key="2">
    <source>
        <dbReference type="ARBA" id="ARBA00022723"/>
    </source>
</evidence>
<proteinExistence type="predicted"/>
<accession>A0A0A1T3X8</accession>
<name>A0A0A1T3X8_9HYPO</name>
<gene>
    <name evidence="6" type="ORF">VHEMI00950</name>
</gene>
<keyword evidence="3" id="KW-0408">Iron</keyword>
<dbReference type="Pfam" id="PF01126">
    <property type="entry name" value="Heme_oxygenase"/>
    <property type="match status" value="1"/>
</dbReference>
<feature type="transmembrane region" description="Helical" evidence="5">
    <location>
        <begin position="172"/>
        <end position="190"/>
    </location>
</feature>
<feature type="region of interest" description="Disordered" evidence="4">
    <location>
        <begin position="327"/>
        <end position="380"/>
    </location>
</feature>
<evidence type="ECO:0000256" key="4">
    <source>
        <dbReference type="SAM" id="MobiDB-lite"/>
    </source>
</evidence>
<dbReference type="GO" id="GO:0006788">
    <property type="term" value="P:heme oxidation"/>
    <property type="evidence" value="ECO:0007669"/>
    <property type="project" value="InterPro"/>
</dbReference>
<evidence type="ECO:0000256" key="5">
    <source>
        <dbReference type="SAM" id="Phobius"/>
    </source>
</evidence>
<dbReference type="HOGENOM" id="CLU_038284_2_0_1"/>
<evidence type="ECO:0000256" key="1">
    <source>
        <dbReference type="ARBA" id="ARBA00022617"/>
    </source>
</evidence>
<feature type="compositionally biased region" description="Polar residues" evidence="4">
    <location>
        <begin position="351"/>
        <end position="373"/>
    </location>
</feature>
<evidence type="ECO:0000256" key="3">
    <source>
        <dbReference type="ARBA" id="ARBA00023004"/>
    </source>
</evidence>
<evidence type="ECO:0008006" key="8">
    <source>
        <dbReference type="Google" id="ProtNLM"/>
    </source>
</evidence>
<keyword evidence="2" id="KW-0479">Metal-binding</keyword>
<reference evidence="6 7" key="1">
    <citation type="journal article" date="2015" name="Genome Announc.">
        <title>Draft Genome Sequence and Gene Annotation of the Entomopathogenic Fungus Verticillium hemipterigenum.</title>
        <authorList>
            <person name="Horn F."/>
            <person name="Habel A."/>
            <person name="Scharf D.H."/>
            <person name="Dworschak J."/>
            <person name="Brakhage A.A."/>
            <person name="Guthke R."/>
            <person name="Hertweck C."/>
            <person name="Linde J."/>
        </authorList>
    </citation>
    <scope>NUCLEOTIDE SEQUENCE [LARGE SCALE GENOMIC DNA]</scope>
</reference>
<sequence length="451" mass="49054">MDSTTSTRHEGMPLPQAINTATRSIHTKLNKKILALLPQALPPACPSPTKYASGLLHIAAIYVTFETAWRDILTAAPGSPNDTVEQLGQDREAELSTPRNITNVGERIHTVLSRLHISKLLRSESLKSDLRSVTGWDEQTVDEQLQAVGKSLALADFLTHVRRSISLKPHVLIAYTYILYMALFAGGRFIRATLEGAGEDFWATDDDVSRRVTIGSLVDLAVAEEDTTAVDAPNHIPISFLRFDTPTDGEDLKGEFKQQLLDSEYELTGPERDDIVRESICIFEHMIFLVEQLDSIHSQPAEAVRRPSLFALGQILNPLVSRMRDSLSVAKERNRRDGSADSSSTTSNSNPGNPQQISSSMGNSLSHSRQSSGKGEVEQPVTTIRLIPSAKGVRFQTSKSPADEPLEANMATAVHKSSGWPVADGSLRTYAVAGTATAVIVAIYVGSVMAS</sequence>
<dbReference type="InterPro" id="IPR016084">
    <property type="entry name" value="Haem_Oase-like_multi-hlx"/>
</dbReference>
<dbReference type="InterPro" id="IPR016053">
    <property type="entry name" value="Haem_Oase-like"/>
</dbReference>
<dbReference type="CDD" id="cd19165">
    <property type="entry name" value="HemeO"/>
    <property type="match status" value="1"/>
</dbReference>
<dbReference type="Proteomes" id="UP000039046">
    <property type="component" value="Unassembled WGS sequence"/>
</dbReference>
<dbReference type="EMBL" id="CDHN01000001">
    <property type="protein sequence ID" value="CEJ80785.1"/>
    <property type="molecule type" value="Genomic_DNA"/>
</dbReference>
<dbReference type="AlphaFoldDB" id="A0A0A1T3X8"/>
<organism evidence="6 7">
    <name type="scientific">[Torrubiella] hemipterigena</name>
    <dbReference type="NCBI Taxonomy" id="1531966"/>
    <lineage>
        <taxon>Eukaryota</taxon>
        <taxon>Fungi</taxon>
        <taxon>Dikarya</taxon>
        <taxon>Ascomycota</taxon>
        <taxon>Pezizomycotina</taxon>
        <taxon>Sordariomycetes</taxon>
        <taxon>Hypocreomycetidae</taxon>
        <taxon>Hypocreales</taxon>
        <taxon>Clavicipitaceae</taxon>
        <taxon>Clavicipitaceae incertae sedis</taxon>
        <taxon>'Torrubiella' clade</taxon>
    </lineage>
</organism>
<dbReference type="OrthoDB" id="652091at2759"/>
<dbReference type="Gene3D" id="1.20.910.10">
    <property type="entry name" value="Heme oxygenase-like"/>
    <property type="match status" value="1"/>
</dbReference>
<evidence type="ECO:0000313" key="6">
    <source>
        <dbReference type="EMBL" id="CEJ80785.1"/>
    </source>
</evidence>
<keyword evidence="5" id="KW-0472">Membrane</keyword>
<evidence type="ECO:0000313" key="7">
    <source>
        <dbReference type="Proteomes" id="UP000039046"/>
    </source>
</evidence>
<dbReference type="GO" id="GO:0004392">
    <property type="term" value="F:heme oxygenase (decyclizing) activity"/>
    <property type="evidence" value="ECO:0007669"/>
    <property type="project" value="InterPro"/>
</dbReference>
<dbReference type="SUPFAM" id="SSF48613">
    <property type="entry name" value="Heme oxygenase-like"/>
    <property type="match status" value="1"/>
</dbReference>
<dbReference type="PANTHER" id="PTHR10720:SF0">
    <property type="entry name" value="HEME OXYGENASE"/>
    <property type="match status" value="1"/>
</dbReference>
<protein>
    <recommendedName>
        <fullName evidence="8">Heme oxygenase</fullName>
    </recommendedName>
</protein>
<dbReference type="GO" id="GO:0046872">
    <property type="term" value="F:metal ion binding"/>
    <property type="evidence" value="ECO:0007669"/>
    <property type="project" value="UniProtKB-KW"/>
</dbReference>
<dbReference type="InterPro" id="IPR002051">
    <property type="entry name" value="Haem_Oase"/>
</dbReference>
<keyword evidence="7" id="KW-1185">Reference proteome</keyword>
<keyword evidence="5" id="KW-0812">Transmembrane</keyword>
<dbReference type="STRING" id="1531966.A0A0A1T3X8"/>
<feature type="compositionally biased region" description="Basic and acidic residues" evidence="4">
    <location>
        <begin position="327"/>
        <end position="339"/>
    </location>
</feature>
<keyword evidence="5" id="KW-1133">Transmembrane helix</keyword>
<keyword evidence="1" id="KW-0349">Heme</keyword>